<dbReference type="PANTHER" id="PTHR22870:SF445">
    <property type="match status" value="1"/>
</dbReference>
<dbReference type="InterPro" id="IPR051210">
    <property type="entry name" value="Ub_ligase/GEF_domain"/>
</dbReference>
<reference evidence="3 4" key="1">
    <citation type="submission" date="2017-11" db="EMBL/GenBank/DDBJ databases">
        <title>De novo assembly and phasing of dikaryotic genomes from two isolates of Puccinia coronata f. sp. avenae, the causal agent of oat crown rust.</title>
        <authorList>
            <person name="Miller M.E."/>
            <person name="Zhang Y."/>
            <person name="Omidvar V."/>
            <person name="Sperschneider J."/>
            <person name="Schwessinger B."/>
            <person name="Raley C."/>
            <person name="Palmer J.M."/>
            <person name="Garnica D."/>
            <person name="Upadhyaya N."/>
            <person name="Rathjen J."/>
            <person name="Taylor J.M."/>
            <person name="Park R.F."/>
            <person name="Dodds P.N."/>
            <person name="Hirsch C.D."/>
            <person name="Kianian S.F."/>
            <person name="Figueroa M."/>
        </authorList>
    </citation>
    <scope>NUCLEOTIDE SEQUENCE [LARGE SCALE GENOMIC DNA]</scope>
    <source>
        <strain evidence="3">12NC29</strain>
    </source>
</reference>
<dbReference type="PROSITE" id="PS50012">
    <property type="entry name" value="RCC1_3"/>
    <property type="match status" value="2"/>
</dbReference>
<proteinExistence type="predicted"/>
<dbReference type="Proteomes" id="UP000235388">
    <property type="component" value="Unassembled WGS sequence"/>
</dbReference>
<dbReference type="InterPro" id="IPR009091">
    <property type="entry name" value="RCC1/BLIP-II"/>
</dbReference>
<dbReference type="OrthoDB" id="5370059at2759"/>
<name>A0A2N5V3I4_9BASI</name>
<evidence type="ECO:0000313" key="4">
    <source>
        <dbReference type="Proteomes" id="UP000235388"/>
    </source>
</evidence>
<feature type="repeat" description="RCC1" evidence="2">
    <location>
        <begin position="281"/>
        <end position="331"/>
    </location>
</feature>
<dbReference type="InterPro" id="IPR000408">
    <property type="entry name" value="Reg_chr_condens"/>
</dbReference>
<dbReference type="EMBL" id="PGCJ01000136">
    <property type="protein sequence ID" value="PLW44568.1"/>
    <property type="molecule type" value="Genomic_DNA"/>
</dbReference>
<protein>
    <submittedName>
        <fullName evidence="3">Uncharacterized protein</fullName>
    </submittedName>
</protein>
<evidence type="ECO:0000256" key="2">
    <source>
        <dbReference type="PROSITE-ProRule" id="PRU00235"/>
    </source>
</evidence>
<evidence type="ECO:0000313" key="3">
    <source>
        <dbReference type="EMBL" id="PLW44568.1"/>
    </source>
</evidence>
<dbReference type="PANTHER" id="PTHR22870">
    <property type="entry name" value="REGULATOR OF CHROMOSOME CONDENSATION"/>
    <property type="match status" value="1"/>
</dbReference>
<comment type="caution">
    <text evidence="3">The sequence shown here is derived from an EMBL/GenBank/DDBJ whole genome shotgun (WGS) entry which is preliminary data.</text>
</comment>
<accession>A0A2N5V3I4</accession>
<evidence type="ECO:0000256" key="1">
    <source>
        <dbReference type="ARBA" id="ARBA00022737"/>
    </source>
</evidence>
<dbReference type="Pfam" id="PF00415">
    <property type="entry name" value="RCC1"/>
    <property type="match status" value="2"/>
</dbReference>
<dbReference type="SUPFAM" id="SSF50985">
    <property type="entry name" value="RCC1/BLIP-II"/>
    <property type="match status" value="1"/>
</dbReference>
<keyword evidence="4" id="KW-1185">Reference proteome</keyword>
<sequence length="446" mass="49362">MVALIKGGIPKTSVANGTEARQQQSMSRNAVWVFGSNLFNQLDPDDRTNAQKKITKPRDLIRKERLKDAISFDILHVTDSQTLVKYTHATESGESEHLEIWGFDDEKQSTVGNRLNPPQKPFILHPVHQVKQWLGRTKILGYLARDGTIHPFNLNVKTSKEPQDNPTPLLSNPVRYRAVTISDNGEVLAAVLPKSSQTPDSKTEINPLIRLELWPSFQDLLDFCLDGVETHSKRRWINLPPLRSGETEIQLSSGASHFLILTHTPLPSEDGSKEEVSDYHSTLYAFGDNRFGQLGIGSRSVSVNEPQKIEDLSALSSIDCGLFHSLALGHDGELYIFGHNRKSQCGVGSSQVDTTTPILVDLGGNGEAGDIIDVIDARCGSEHTVVLTSSGVWLAGSNDLGQLGIEDLVSRSEFQRNDNIPIADHPNTHSAWNIKTGRWNTFVWIK</sequence>
<organism evidence="3 4">
    <name type="scientific">Puccinia coronata f. sp. avenae</name>
    <dbReference type="NCBI Taxonomy" id="200324"/>
    <lineage>
        <taxon>Eukaryota</taxon>
        <taxon>Fungi</taxon>
        <taxon>Dikarya</taxon>
        <taxon>Basidiomycota</taxon>
        <taxon>Pucciniomycotina</taxon>
        <taxon>Pucciniomycetes</taxon>
        <taxon>Pucciniales</taxon>
        <taxon>Pucciniaceae</taxon>
        <taxon>Puccinia</taxon>
    </lineage>
</organism>
<gene>
    <name evidence="3" type="ORF">PCANC_08085</name>
</gene>
<dbReference type="Gene3D" id="2.130.10.30">
    <property type="entry name" value="Regulator of chromosome condensation 1/beta-lactamase-inhibitor protein II"/>
    <property type="match status" value="1"/>
</dbReference>
<feature type="repeat" description="RCC1" evidence="2">
    <location>
        <begin position="332"/>
        <end position="390"/>
    </location>
</feature>
<keyword evidence="1" id="KW-0677">Repeat</keyword>
<dbReference type="AlphaFoldDB" id="A0A2N5V3I4"/>
<dbReference type="STRING" id="200324.A0A2N5V3I4"/>